<dbReference type="Proteomes" id="UP001595914">
    <property type="component" value="Unassembled WGS sequence"/>
</dbReference>
<sequence length="386" mass="41119">MAQVTEGAAVAAGLDTAALFRPLRVRGLALPNRIVMSPMTRHRSPGGVPAPEVAAYYRRRAEGGTGLVITEGTAIEHTVAVDDPDVPHMYGAAALAGWREVVEQVHAAGGRIIPQLWHVGPLWGAMSGVDDGAVSMRPSGNWGHLGKTTYTADYLDWATRPGAAMTERDIEDVIAAYVAAARNAVDVGFDGIALHGAHGYLLDSFLWASTNTRDDRWGGDLERRTAFPAAVVGAIRDAIGDDLPIVYRFSQHKQQDYGARLAATPEELGVVLGALVDAGADVLDASGRYFDRPAFEGSDLSLAGWAKKLTGATAMAVGGIGFPLSADEPTGPDNRDEVLRRLERDEFDLVGIGRMHLADPAVAMRARAGRPLAQFDRPVHELGPLH</sequence>
<dbReference type="Gene3D" id="3.20.20.70">
    <property type="entry name" value="Aldolase class I"/>
    <property type="match status" value="1"/>
</dbReference>
<gene>
    <name evidence="7" type="ORF">ACFO6S_14570</name>
</gene>
<keyword evidence="4" id="KW-0521">NADP</keyword>
<evidence type="ECO:0000259" key="6">
    <source>
        <dbReference type="Pfam" id="PF00724"/>
    </source>
</evidence>
<dbReference type="PANTHER" id="PTHR43303">
    <property type="entry name" value="NADPH DEHYDROGENASE C23G7.10C-RELATED"/>
    <property type="match status" value="1"/>
</dbReference>
<evidence type="ECO:0000256" key="3">
    <source>
        <dbReference type="ARBA" id="ARBA00022643"/>
    </source>
</evidence>
<protein>
    <submittedName>
        <fullName evidence="7">12-oxophytodienoate reductase</fullName>
    </submittedName>
</protein>
<evidence type="ECO:0000256" key="2">
    <source>
        <dbReference type="ARBA" id="ARBA00022630"/>
    </source>
</evidence>
<evidence type="ECO:0000313" key="7">
    <source>
        <dbReference type="EMBL" id="MFC4604919.1"/>
    </source>
</evidence>
<accession>A0ABV9FXA4</accession>
<keyword evidence="5" id="KW-0560">Oxidoreductase</keyword>
<evidence type="ECO:0000313" key="8">
    <source>
        <dbReference type="Proteomes" id="UP001595914"/>
    </source>
</evidence>
<feature type="domain" description="NADH:flavin oxidoreductase/NADH oxidase N-terminal" evidence="6">
    <location>
        <begin position="19"/>
        <end position="372"/>
    </location>
</feature>
<dbReference type="InterPro" id="IPR001155">
    <property type="entry name" value="OxRdtase_FMN_N"/>
</dbReference>
<keyword evidence="8" id="KW-1185">Reference proteome</keyword>
<dbReference type="SUPFAM" id="SSF51395">
    <property type="entry name" value="FMN-linked oxidoreductases"/>
    <property type="match status" value="1"/>
</dbReference>
<keyword evidence="3" id="KW-0288">FMN</keyword>
<dbReference type="EMBL" id="JBHSFO010000008">
    <property type="protein sequence ID" value="MFC4604919.1"/>
    <property type="molecule type" value="Genomic_DNA"/>
</dbReference>
<evidence type="ECO:0000256" key="4">
    <source>
        <dbReference type="ARBA" id="ARBA00022857"/>
    </source>
</evidence>
<evidence type="ECO:0000256" key="1">
    <source>
        <dbReference type="ARBA" id="ARBA00001917"/>
    </source>
</evidence>
<dbReference type="Pfam" id="PF00724">
    <property type="entry name" value="Oxidored_FMN"/>
    <property type="match status" value="1"/>
</dbReference>
<evidence type="ECO:0000256" key="5">
    <source>
        <dbReference type="ARBA" id="ARBA00023002"/>
    </source>
</evidence>
<name>A0ABV9FXA4_9NOCA</name>
<reference evidence="8" key="1">
    <citation type="journal article" date="2019" name="Int. J. Syst. Evol. Microbiol.">
        <title>The Global Catalogue of Microorganisms (GCM) 10K type strain sequencing project: providing services to taxonomists for standard genome sequencing and annotation.</title>
        <authorList>
            <consortium name="The Broad Institute Genomics Platform"/>
            <consortium name="The Broad Institute Genome Sequencing Center for Infectious Disease"/>
            <person name="Wu L."/>
            <person name="Ma J."/>
        </authorList>
    </citation>
    <scope>NUCLEOTIDE SEQUENCE [LARGE SCALE GENOMIC DNA]</scope>
    <source>
        <strain evidence="8">CCUG 54520</strain>
    </source>
</reference>
<comment type="cofactor">
    <cofactor evidence="1">
        <name>FMN</name>
        <dbReference type="ChEBI" id="CHEBI:58210"/>
    </cofactor>
</comment>
<dbReference type="InterPro" id="IPR044152">
    <property type="entry name" value="YqjM-like"/>
</dbReference>
<dbReference type="InterPro" id="IPR013785">
    <property type="entry name" value="Aldolase_TIM"/>
</dbReference>
<dbReference type="PANTHER" id="PTHR43303:SF4">
    <property type="entry name" value="NADPH DEHYDROGENASE C23G7.10C-RELATED"/>
    <property type="match status" value="1"/>
</dbReference>
<dbReference type="RefSeq" id="WP_378418104.1">
    <property type="nucleotide sequence ID" value="NZ_JBHSFO010000008.1"/>
</dbReference>
<keyword evidence="2" id="KW-0285">Flavoprotein</keyword>
<proteinExistence type="predicted"/>
<comment type="caution">
    <text evidence="7">The sequence shown here is derived from an EMBL/GenBank/DDBJ whole genome shotgun (WGS) entry which is preliminary data.</text>
</comment>
<organism evidence="7 8">
    <name type="scientific">Rhodococcus kronopolitis</name>
    <dbReference type="NCBI Taxonomy" id="1460226"/>
    <lineage>
        <taxon>Bacteria</taxon>
        <taxon>Bacillati</taxon>
        <taxon>Actinomycetota</taxon>
        <taxon>Actinomycetes</taxon>
        <taxon>Mycobacteriales</taxon>
        <taxon>Nocardiaceae</taxon>
        <taxon>Rhodococcus</taxon>
    </lineage>
</organism>